<dbReference type="InterPro" id="IPR000415">
    <property type="entry name" value="Nitroreductase-like"/>
</dbReference>
<feature type="domain" description="Nitroreductase" evidence="3">
    <location>
        <begin position="8"/>
        <end position="154"/>
    </location>
</feature>
<dbReference type="SUPFAM" id="SSF55469">
    <property type="entry name" value="FMN-dependent nitroreductase-like"/>
    <property type="match status" value="1"/>
</dbReference>
<dbReference type="GO" id="GO:0016491">
    <property type="term" value="F:oxidoreductase activity"/>
    <property type="evidence" value="ECO:0007669"/>
    <property type="project" value="UniProtKB-KW"/>
</dbReference>
<comment type="similarity">
    <text evidence="1">Belongs to the nitroreductase family.</text>
</comment>
<dbReference type="EMBL" id="BNGU01000001">
    <property type="protein sequence ID" value="GHM59015.1"/>
    <property type="molecule type" value="Genomic_DNA"/>
</dbReference>
<evidence type="ECO:0000259" key="3">
    <source>
        <dbReference type="Pfam" id="PF00881"/>
    </source>
</evidence>
<keyword evidence="2" id="KW-0560">Oxidoreductase</keyword>
<dbReference type="Gene3D" id="3.40.109.10">
    <property type="entry name" value="NADH Oxidase"/>
    <property type="match status" value="1"/>
</dbReference>
<dbReference type="PANTHER" id="PTHR43673">
    <property type="entry name" value="NAD(P)H NITROREDUCTASE YDGI-RELATED"/>
    <property type="match status" value="1"/>
</dbReference>
<sequence length="184" mass="21005">MDLLDLIIKRYSGRSYDGTRVVTQEQIDMLIEAARWAPSCYGDEPWRYVICNKQKNLNSWNTLFNCLTQKNQKWVKDCTLLIICCSAKNFRDLSRGSNNWSSYDTGAATYGMMLGATSMGLMAHQMAGFDKGKVIAEFGIPEDFDVTSVMAVGYAKEGEGPSERKRRPIKEMFFYDKWLKKDGN</sequence>
<evidence type="ECO:0000256" key="2">
    <source>
        <dbReference type="ARBA" id="ARBA00023002"/>
    </source>
</evidence>
<dbReference type="Proteomes" id="UP000637906">
    <property type="component" value="Unassembled WGS sequence"/>
</dbReference>
<comment type="caution">
    <text evidence="4">The sequence shown here is derived from an EMBL/GenBank/DDBJ whole genome shotgun (WGS) entry which is preliminary data.</text>
</comment>
<dbReference type="Pfam" id="PF00881">
    <property type="entry name" value="Nitroreductase"/>
    <property type="match status" value="1"/>
</dbReference>
<dbReference type="AlphaFoldDB" id="A0A8J3MNL8"/>
<name>A0A8J3MNL8_9RICK</name>
<keyword evidence="5" id="KW-1185">Reference proteome</keyword>
<dbReference type="InterPro" id="IPR029479">
    <property type="entry name" value="Nitroreductase"/>
</dbReference>
<organism evidence="4 5">
    <name type="scientific">Candidatus Mesenet longicola</name>
    <dbReference type="NCBI Taxonomy" id="1892558"/>
    <lineage>
        <taxon>Bacteria</taxon>
        <taxon>Pseudomonadati</taxon>
        <taxon>Pseudomonadota</taxon>
        <taxon>Alphaproteobacteria</taxon>
        <taxon>Rickettsiales</taxon>
        <taxon>Anaplasmataceae</taxon>
        <taxon>Candidatus Mesenet</taxon>
    </lineage>
</organism>
<accession>A0A8J3MNL8</accession>
<evidence type="ECO:0000313" key="5">
    <source>
        <dbReference type="Proteomes" id="UP000637906"/>
    </source>
</evidence>
<protein>
    <recommendedName>
        <fullName evidence="3">Nitroreductase domain-containing protein</fullName>
    </recommendedName>
</protein>
<reference evidence="4 5" key="1">
    <citation type="journal article" date="2021" name="Microb. Ecol.">
        <title>Candidatus Mesenet longicola: Novel Endosymbionts of Brontispa longissima that Induce Cytoplasmic Incompatibility.</title>
        <authorList>
            <person name="Takano S."/>
            <person name="Gotoh Y."/>
            <person name="Hayashi T."/>
        </authorList>
    </citation>
    <scope>NUCLEOTIDE SEQUENCE [LARGE SCALE GENOMIC DNA]</scope>
    <source>
        <strain evidence="4">L5</strain>
    </source>
</reference>
<proteinExistence type="inferred from homology"/>
<evidence type="ECO:0000256" key="1">
    <source>
        <dbReference type="ARBA" id="ARBA00007118"/>
    </source>
</evidence>
<evidence type="ECO:0000313" key="4">
    <source>
        <dbReference type="EMBL" id="GHM59015.1"/>
    </source>
</evidence>
<gene>
    <name evidence="4" type="ORF">sL5_00080</name>
</gene>
<dbReference type="CDD" id="cd02138">
    <property type="entry name" value="TdsD-like"/>
    <property type="match status" value="1"/>
</dbReference>
<dbReference type="PANTHER" id="PTHR43673:SF10">
    <property type="entry name" value="NADH DEHYDROGENASE_NAD(P)H NITROREDUCTASE XCC3605-RELATED"/>
    <property type="match status" value="1"/>
</dbReference>